<comment type="caution">
    <text evidence="3">The sequence shown here is derived from an EMBL/GenBank/DDBJ whole genome shotgun (WGS) entry which is preliminary data.</text>
</comment>
<feature type="compositionally biased region" description="Basic and acidic residues" evidence="1">
    <location>
        <begin position="151"/>
        <end position="162"/>
    </location>
</feature>
<keyword evidence="4" id="KW-1185">Reference proteome</keyword>
<dbReference type="Proteomes" id="UP001201980">
    <property type="component" value="Unassembled WGS sequence"/>
</dbReference>
<gene>
    <name evidence="3" type="ORF">MKZ38_004181</name>
</gene>
<keyword evidence="2" id="KW-1133">Transmembrane helix</keyword>
<evidence type="ECO:0000313" key="3">
    <source>
        <dbReference type="EMBL" id="KAJ2898122.1"/>
    </source>
</evidence>
<evidence type="ECO:0000256" key="2">
    <source>
        <dbReference type="SAM" id="Phobius"/>
    </source>
</evidence>
<protein>
    <submittedName>
        <fullName evidence="3">Uncharacterized protein</fullName>
    </submittedName>
</protein>
<keyword evidence="2" id="KW-0472">Membrane</keyword>
<evidence type="ECO:0000256" key="1">
    <source>
        <dbReference type="SAM" id="MobiDB-lite"/>
    </source>
</evidence>
<dbReference type="AlphaFoldDB" id="A0AAD5RMN5"/>
<accession>A0AAD5RMN5</accession>
<evidence type="ECO:0000313" key="4">
    <source>
        <dbReference type="Proteomes" id="UP001201980"/>
    </source>
</evidence>
<reference evidence="3" key="1">
    <citation type="submission" date="2022-07" db="EMBL/GenBank/DDBJ databases">
        <title>Draft genome sequence of Zalerion maritima ATCC 34329, a (micro)plastics degrading marine fungus.</title>
        <authorList>
            <person name="Paco A."/>
            <person name="Goncalves M.F.M."/>
            <person name="Rocha-Santos T.A.P."/>
            <person name="Alves A."/>
        </authorList>
    </citation>
    <scope>NUCLEOTIDE SEQUENCE</scope>
    <source>
        <strain evidence="3">ATCC 34329</strain>
    </source>
</reference>
<sequence length="184" mass="20584">MIWMDAANSPHEKCREGSELCGANRSNLAQGAEIRPVGQLRYLRNSTGPVAGGIAFVTLVLGLVFFLRRRRRLRKGIESPEEEELKSESITRGLYSRAELRGNSMLSVVKEEQQQQQQILNELEGGLPFPPAELGVYEVAAQEMVVVDVKKDDKRDSNDKRSARQSRISYRSTHNRCVGVPDTG</sequence>
<feature type="region of interest" description="Disordered" evidence="1">
    <location>
        <begin position="151"/>
        <end position="184"/>
    </location>
</feature>
<organism evidence="3 4">
    <name type="scientific">Zalerion maritima</name>
    <dbReference type="NCBI Taxonomy" id="339359"/>
    <lineage>
        <taxon>Eukaryota</taxon>
        <taxon>Fungi</taxon>
        <taxon>Dikarya</taxon>
        <taxon>Ascomycota</taxon>
        <taxon>Pezizomycotina</taxon>
        <taxon>Sordariomycetes</taxon>
        <taxon>Lulworthiomycetidae</taxon>
        <taxon>Lulworthiales</taxon>
        <taxon>Lulworthiaceae</taxon>
        <taxon>Zalerion</taxon>
    </lineage>
</organism>
<keyword evidence="2" id="KW-0812">Transmembrane</keyword>
<dbReference type="EMBL" id="JAKWBI020000244">
    <property type="protein sequence ID" value="KAJ2898122.1"/>
    <property type="molecule type" value="Genomic_DNA"/>
</dbReference>
<feature type="transmembrane region" description="Helical" evidence="2">
    <location>
        <begin position="50"/>
        <end position="67"/>
    </location>
</feature>
<proteinExistence type="predicted"/>
<name>A0AAD5RMN5_9PEZI</name>